<keyword evidence="2" id="KW-1185">Reference proteome</keyword>
<organism evidence="1 2">
    <name type="scientific">Parasponia andersonii</name>
    <name type="common">Sponia andersonii</name>
    <dbReference type="NCBI Taxonomy" id="3476"/>
    <lineage>
        <taxon>Eukaryota</taxon>
        <taxon>Viridiplantae</taxon>
        <taxon>Streptophyta</taxon>
        <taxon>Embryophyta</taxon>
        <taxon>Tracheophyta</taxon>
        <taxon>Spermatophyta</taxon>
        <taxon>Magnoliopsida</taxon>
        <taxon>eudicotyledons</taxon>
        <taxon>Gunneridae</taxon>
        <taxon>Pentapetalae</taxon>
        <taxon>rosids</taxon>
        <taxon>fabids</taxon>
        <taxon>Rosales</taxon>
        <taxon>Cannabaceae</taxon>
        <taxon>Parasponia</taxon>
    </lineage>
</organism>
<comment type="caution">
    <text evidence="1">The sequence shown here is derived from an EMBL/GenBank/DDBJ whole genome shotgun (WGS) entry which is preliminary data.</text>
</comment>
<proteinExistence type="predicted"/>
<dbReference type="PANTHER" id="PTHR33116:SF78">
    <property type="entry name" value="OS12G0587133 PROTEIN"/>
    <property type="match status" value="1"/>
</dbReference>
<protein>
    <submittedName>
        <fullName evidence="1">Uncharacterized protein</fullName>
    </submittedName>
</protein>
<gene>
    <name evidence="1" type="ORF">PanWU01x14_089170</name>
</gene>
<name>A0A2P5D7D2_PARAD</name>
<accession>A0A2P5D7D2</accession>
<dbReference type="PANTHER" id="PTHR33116">
    <property type="entry name" value="REVERSE TRANSCRIPTASE ZINC-BINDING DOMAIN-CONTAINING PROTEIN-RELATED-RELATED"/>
    <property type="match status" value="1"/>
</dbReference>
<dbReference type="AlphaFoldDB" id="A0A2P5D7D2"/>
<dbReference type="OrthoDB" id="1929473at2759"/>
<evidence type="ECO:0000313" key="2">
    <source>
        <dbReference type="Proteomes" id="UP000237105"/>
    </source>
</evidence>
<dbReference type="EMBL" id="JXTB01000057">
    <property type="protein sequence ID" value="PON69194.1"/>
    <property type="molecule type" value="Genomic_DNA"/>
</dbReference>
<sequence length="207" mass="24056">MWEMNIYNPWLLVWVVKWEISKYLGMPLGGIPRKIDFWKLGTAKVAKKLDGWKKAFLSRGGRLTLIQLVLSSILIYYLSLFAPCRVIEAIEKLMCDFLREGGDHLVAWNVVCQSKIQGGLGIGKVLAKNKAHLMKWLWSFPNKKSALWYKVVKSKYSLNPNQWDAAVAERVTLRSLWKAISSLYEDFFQHVSFKVNNGTRIRFWEDL</sequence>
<evidence type="ECO:0000313" key="1">
    <source>
        <dbReference type="EMBL" id="PON69194.1"/>
    </source>
</evidence>
<dbReference type="Proteomes" id="UP000237105">
    <property type="component" value="Unassembled WGS sequence"/>
</dbReference>
<reference evidence="2" key="1">
    <citation type="submission" date="2016-06" db="EMBL/GenBank/DDBJ databases">
        <title>Parallel loss of symbiosis genes in relatives of nitrogen-fixing non-legume Parasponia.</title>
        <authorList>
            <person name="Van Velzen R."/>
            <person name="Holmer R."/>
            <person name="Bu F."/>
            <person name="Rutten L."/>
            <person name="Van Zeijl A."/>
            <person name="Liu W."/>
            <person name="Santuari L."/>
            <person name="Cao Q."/>
            <person name="Sharma T."/>
            <person name="Shen D."/>
            <person name="Roswanjaya Y."/>
            <person name="Wardhani T."/>
            <person name="Kalhor M.S."/>
            <person name="Jansen J."/>
            <person name="Van den Hoogen J."/>
            <person name="Gungor B."/>
            <person name="Hartog M."/>
            <person name="Hontelez J."/>
            <person name="Verver J."/>
            <person name="Yang W.-C."/>
            <person name="Schijlen E."/>
            <person name="Repin R."/>
            <person name="Schilthuizen M."/>
            <person name="Schranz E."/>
            <person name="Heidstra R."/>
            <person name="Miyata K."/>
            <person name="Fedorova E."/>
            <person name="Kohlen W."/>
            <person name="Bisseling T."/>
            <person name="Smit S."/>
            <person name="Geurts R."/>
        </authorList>
    </citation>
    <scope>NUCLEOTIDE SEQUENCE [LARGE SCALE GENOMIC DNA]</scope>
    <source>
        <strain evidence="2">cv. WU1-14</strain>
    </source>
</reference>